<reference evidence="2" key="1">
    <citation type="submission" date="2018-06" db="EMBL/GenBank/DDBJ databases">
        <authorList>
            <person name="Zhirakovskaya E."/>
        </authorList>
    </citation>
    <scope>NUCLEOTIDE SEQUENCE</scope>
</reference>
<protein>
    <recommendedName>
        <fullName evidence="1">Predicted DNA-binding protein ribbon-helix-helix domain-containing protein</fullName>
    </recommendedName>
</protein>
<feature type="domain" description="Predicted DNA-binding protein ribbon-helix-helix" evidence="1">
    <location>
        <begin position="35"/>
        <end position="78"/>
    </location>
</feature>
<evidence type="ECO:0000313" key="2">
    <source>
        <dbReference type="EMBL" id="VAX25112.1"/>
    </source>
</evidence>
<proteinExistence type="predicted"/>
<dbReference type="AlphaFoldDB" id="A0A3B1CAB4"/>
<organism evidence="2">
    <name type="scientific">hydrothermal vent metagenome</name>
    <dbReference type="NCBI Taxonomy" id="652676"/>
    <lineage>
        <taxon>unclassified sequences</taxon>
        <taxon>metagenomes</taxon>
        <taxon>ecological metagenomes</taxon>
    </lineage>
</organism>
<sequence>MTKNLFMPKYFNIKLNDYIFFYSILKMTPVKESEKKVPVTTHLYQRQIDHLNRVAKELQVTKAVLFREAIEQLLKRYEERQLDIGIK</sequence>
<name>A0A3B1CAB4_9ZZZZ</name>
<gene>
    <name evidence="2" type="ORF">MNBD_NITROSPINAE04-380</name>
</gene>
<dbReference type="EMBL" id="UOGA01000291">
    <property type="protein sequence ID" value="VAX25112.1"/>
    <property type="molecule type" value="Genomic_DNA"/>
</dbReference>
<dbReference type="InterPro" id="IPR038733">
    <property type="entry name" value="Predicted_DNA_bind_prot_RHH"/>
</dbReference>
<evidence type="ECO:0000259" key="1">
    <source>
        <dbReference type="Pfam" id="PF12651"/>
    </source>
</evidence>
<accession>A0A3B1CAB4</accession>
<dbReference type="Pfam" id="PF12651">
    <property type="entry name" value="RHH_3"/>
    <property type="match status" value="1"/>
</dbReference>